<evidence type="ECO:0000313" key="2">
    <source>
        <dbReference type="Proteomes" id="UP001054945"/>
    </source>
</evidence>
<organism evidence="1 2">
    <name type="scientific">Caerostris extrusa</name>
    <name type="common">Bark spider</name>
    <name type="synonym">Caerostris bankana</name>
    <dbReference type="NCBI Taxonomy" id="172846"/>
    <lineage>
        <taxon>Eukaryota</taxon>
        <taxon>Metazoa</taxon>
        <taxon>Ecdysozoa</taxon>
        <taxon>Arthropoda</taxon>
        <taxon>Chelicerata</taxon>
        <taxon>Arachnida</taxon>
        <taxon>Araneae</taxon>
        <taxon>Araneomorphae</taxon>
        <taxon>Entelegynae</taxon>
        <taxon>Araneoidea</taxon>
        <taxon>Araneidae</taxon>
        <taxon>Caerostris</taxon>
    </lineage>
</organism>
<evidence type="ECO:0000313" key="1">
    <source>
        <dbReference type="EMBL" id="GIY94366.1"/>
    </source>
</evidence>
<dbReference type="EMBL" id="BPLR01017777">
    <property type="protein sequence ID" value="GIY94366.1"/>
    <property type="molecule type" value="Genomic_DNA"/>
</dbReference>
<sequence>MIVHCSRLLQSIGEENHLQSIVLQHSQRQSLAVDYFKASRRKRLQTTGQNIILPKTADCFKASTKKVPVVDSFIVSLKTVAFHRQL</sequence>
<dbReference type="Proteomes" id="UP001054945">
    <property type="component" value="Unassembled WGS sequence"/>
</dbReference>
<gene>
    <name evidence="1" type="ORF">CEXT_349691</name>
</gene>
<name>A0AAV4XK98_CAEEX</name>
<keyword evidence="2" id="KW-1185">Reference proteome</keyword>
<accession>A0AAV4XK98</accession>
<reference evidence="1 2" key="1">
    <citation type="submission" date="2021-06" db="EMBL/GenBank/DDBJ databases">
        <title>Caerostris extrusa draft genome.</title>
        <authorList>
            <person name="Kono N."/>
            <person name="Arakawa K."/>
        </authorList>
    </citation>
    <scope>NUCLEOTIDE SEQUENCE [LARGE SCALE GENOMIC DNA]</scope>
</reference>
<dbReference type="AlphaFoldDB" id="A0AAV4XK98"/>
<protein>
    <submittedName>
        <fullName evidence="1">Uncharacterized protein</fullName>
    </submittedName>
</protein>
<comment type="caution">
    <text evidence="1">The sequence shown here is derived from an EMBL/GenBank/DDBJ whole genome shotgun (WGS) entry which is preliminary data.</text>
</comment>
<proteinExistence type="predicted"/>